<dbReference type="Gene3D" id="1.10.132.90">
    <property type="match status" value="1"/>
</dbReference>
<feature type="non-terminal residue" evidence="1">
    <location>
        <position position="1"/>
    </location>
</feature>
<name>X1I457_9ZZZZ</name>
<comment type="caution">
    <text evidence="1">The sequence shown here is derived from an EMBL/GenBank/DDBJ whole genome shotgun (WGS) entry which is preliminary data.</text>
</comment>
<protein>
    <submittedName>
        <fullName evidence="1">Uncharacterized protein</fullName>
    </submittedName>
</protein>
<dbReference type="EMBL" id="BARU01041670">
    <property type="protein sequence ID" value="GAH77191.1"/>
    <property type="molecule type" value="Genomic_DNA"/>
</dbReference>
<accession>X1I457</accession>
<proteinExistence type="predicted"/>
<evidence type="ECO:0000313" key="1">
    <source>
        <dbReference type="EMBL" id="GAH77191.1"/>
    </source>
</evidence>
<dbReference type="AlphaFoldDB" id="X1I457"/>
<reference evidence="1" key="1">
    <citation type="journal article" date="2014" name="Front. Microbiol.">
        <title>High frequency of phylogenetically diverse reductive dehalogenase-homologous genes in deep subseafloor sedimentary metagenomes.</title>
        <authorList>
            <person name="Kawai M."/>
            <person name="Futagami T."/>
            <person name="Toyoda A."/>
            <person name="Takaki Y."/>
            <person name="Nishi S."/>
            <person name="Hori S."/>
            <person name="Arai W."/>
            <person name="Tsubouchi T."/>
            <person name="Morono Y."/>
            <person name="Uchiyama I."/>
            <person name="Ito T."/>
            <person name="Fujiyama A."/>
            <person name="Inagaki F."/>
            <person name="Takami H."/>
        </authorList>
    </citation>
    <scope>NUCLEOTIDE SEQUENCE</scope>
    <source>
        <strain evidence="1">Expedition CK06-06</strain>
    </source>
</reference>
<sequence>AVNNGYQEALAVLSALGVDDEGILETAQKTIEMTFEKLNSWFDSQRAALE</sequence>
<organism evidence="1">
    <name type="scientific">marine sediment metagenome</name>
    <dbReference type="NCBI Taxonomy" id="412755"/>
    <lineage>
        <taxon>unclassified sequences</taxon>
        <taxon>metagenomes</taxon>
        <taxon>ecological metagenomes</taxon>
    </lineage>
</organism>
<gene>
    <name evidence="1" type="ORF">S03H2_64188</name>
</gene>